<evidence type="ECO:0000313" key="2">
    <source>
        <dbReference type="EMBL" id="CAG8665837.1"/>
    </source>
</evidence>
<sequence>MSLKTPPTSEEDFRTLITSNTDIDFLTASDSDSILLDASRKHPPNFKSASTNDLGYSSFDKNPGFDNRPSKRSSSFRRSRHSLIQQKYPNVGELLFDNGQIYSDVRLSFEDHGVLATRAGIPSELRLHSIVLFQSQFFKDQLSQTSAVASSSSTSNVLREKQIIVKLPTRVNEEDLVSFHCTLRLMYTKNWDHELADNLAKGVGCLSVCYEIGFHEGIEACWKWLVRKCNRDRNKEMMKRLIEAYPNLHEKYTSHVEASSSSTNLLEVPAQKSLSRTPSKRGPPLQRRSSRKSSRSSHLRRRTSSRGSGSFGSRPSSLALKPNQSDTSISSDASTSLTTQREDGHPIPFSSKSPSPVPRSPSTRPSNGELPSPPLSTSPSLSPVIPHFTSLQGNVANNGRLSPQSPPSPTKSLMSSHVKLPFPTLPPTPPPSQFGNVHLLNAWVSKFESYAISSRRSCARFPSEARQDDRCFPFLEHFASVFESIIKLGRSKQLTSPECLDYTLRMLNVIKVEHAHFHSLHMKQVHISPQIVLHRSLDAPLSILLREVLLPIEQRHLCDYLWAPSNVSNLMHLREIRSNDEDVMEEDEFDGLDQVMGEASLVRGSRVSSMEHMVVGEKMAKVMKEIMSH</sequence>
<feature type="compositionally biased region" description="Low complexity" evidence="1">
    <location>
        <begin position="305"/>
        <end position="317"/>
    </location>
</feature>
<dbReference type="AlphaFoldDB" id="A0A9N9E5W8"/>
<reference evidence="2" key="1">
    <citation type="submission" date="2021-06" db="EMBL/GenBank/DDBJ databases">
        <authorList>
            <person name="Kallberg Y."/>
            <person name="Tangrot J."/>
            <person name="Rosling A."/>
        </authorList>
    </citation>
    <scope>NUCLEOTIDE SEQUENCE</scope>
    <source>
        <strain evidence="2">CL551</strain>
    </source>
</reference>
<feature type="compositionally biased region" description="Basic residues" evidence="1">
    <location>
        <begin position="70"/>
        <end position="80"/>
    </location>
</feature>
<feature type="compositionally biased region" description="Polar residues" evidence="1">
    <location>
        <begin position="256"/>
        <end position="265"/>
    </location>
</feature>
<dbReference type="EMBL" id="CAJVPV010011937">
    <property type="protein sequence ID" value="CAG8665837.1"/>
    <property type="molecule type" value="Genomic_DNA"/>
</dbReference>
<comment type="caution">
    <text evidence="2">The sequence shown here is derived from an EMBL/GenBank/DDBJ whole genome shotgun (WGS) entry which is preliminary data.</text>
</comment>
<feature type="compositionally biased region" description="Low complexity" evidence="1">
    <location>
        <begin position="346"/>
        <end position="366"/>
    </location>
</feature>
<feature type="region of interest" description="Disordered" evidence="1">
    <location>
        <begin position="256"/>
        <end position="415"/>
    </location>
</feature>
<keyword evidence="3" id="KW-1185">Reference proteome</keyword>
<feature type="region of interest" description="Disordered" evidence="1">
    <location>
        <begin position="40"/>
        <end position="80"/>
    </location>
</feature>
<evidence type="ECO:0000313" key="3">
    <source>
        <dbReference type="Proteomes" id="UP000789342"/>
    </source>
</evidence>
<feature type="compositionally biased region" description="Low complexity" evidence="1">
    <location>
        <begin position="325"/>
        <end position="339"/>
    </location>
</feature>
<accession>A0A9N9E5W8</accession>
<gene>
    <name evidence="2" type="ORF">AMORRO_LOCUS10608</name>
</gene>
<feature type="non-terminal residue" evidence="2">
    <location>
        <position position="629"/>
    </location>
</feature>
<proteinExistence type="predicted"/>
<evidence type="ECO:0000256" key="1">
    <source>
        <dbReference type="SAM" id="MobiDB-lite"/>
    </source>
</evidence>
<feature type="compositionally biased region" description="Basic residues" evidence="1">
    <location>
        <begin position="288"/>
        <end position="304"/>
    </location>
</feature>
<name>A0A9N9E5W8_9GLOM</name>
<dbReference type="Proteomes" id="UP000789342">
    <property type="component" value="Unassembled WGS sequence"/>
</dbReference>
<protein>
    <submittedName>
        <fullName evidence="2">746_t:CDS:1</fullName>
    </submittedName>
</protein>
<organism evidence="2 3">
    <name type="scientific">Acaulospora morrowiae</name>
    <dbReference type="NCBI Taxonomy" id="94023"/>
    <lineage>
        <taxon>Eukaryota</taxon>
        <taxon>Fungi</taxon>
        <taxon>Fungi incertae sedis</taxon>
        <taxon>Mucoromycota</taxon>
        <taxon>Glomeromycotina</taxon>
        <taxon>Glomeromycetes</taxon>
        <taxon>Diversisporales</taxon>
        <taxon>Acaulosporaceae</taxon>
        <taxon>Acaulospora</taxon>
    </lineage>
</organism>
<feature type="compositionally biased region" description="Polar residues" evidence="1">
    <location>
        <begin position="389"/>
        <end position="403"/>
    </location>
</feature>
<dbReference type="OrthoDB" id="2408370at2759"/>